<evidence type="ECO:0000256" key="1">
    <source>
        <dbReference type="ARBA" id="ARBA00003741"/>
    </source>
</evidence>
<dbReference type="NCBIfam" id="TIGR02406">
    <property type="entry name" value="ectoine_EctA"/>
    <property type="match status" value="1"/>
</dbReference>
<evidence type="ECO:0000256" key="2">
    <source>
        <dbReference type="ARBA" id="ARBA00004978"/>
    </source>
</evidence>
<evidence type="ECO:0000256" key="8">
    <source>
        <dbReference type="ARBA" id="ARBA00048924"/>
    </source>
</evidence>
<comment type="similarity">
    <text evidence="3 9">Belongs to the acetyltransferase family. EctA subfamily.</text>
</comment>
<sequence length="179" mass="20241">MTMNLTESIPCTLRKARVADGKQIWKLVEESGTLDVNSAYCYIMLCEYFSDTCIVAECNRNIIGFVSAILPPETPETLFVWQITVQDAYRGRGIAETLLQKLYDEACREQVRFMETTITPSNTPSQRLFAKMATAWKSALVTEEGFSSHLFPEGAHESEKLIRIGPLCNNKNDRMETVT</sequence>
<proteinExistence type="inferred from homology"/>
<comment type="function">
    <text evidence="1 9">Catalyzes the acetylation of L-2,4-diaminobutyrate (DABA) to gamma-N-acetyl-alpha,gamma-diaminobutyric acid (ADABA) with acetyl coenzyme A.</text>
</comment>
<dbReference type="EMBL" id="JAMDLW010000015">
    <property type="protein sequence ID" value="MCY9520477.1"/>
    <property type="molecule type" value="Genomic_DNA"/>
</dbReference>
<evidence type="ECO:0000256" key="4">
    <source>
        <dbReference type="ARBA" id="ARBA00012355"/>
    </source>
</evidence>
<evidence type="ECO:0000313" key="11">
    <source>
        <dbReference type="EMBL" id="MCY9520477.1"/>
    </source>
</evidence>
<reference evidence="11 12" key="1">
    <citation type="submission" date="2022-05" db="EMBL/GenBank/DDBJ databases">
        <title>Genome Sequencing of Bee-Associated Microbes.</title>
        <authorList>
            <person name="Dunlap C."/>
        </authorList>
    </citation>
    <scope>NUCLEOTIDE SEQUENCE [LARGE SCALE GENOMIC DNA]</scope>
    <source>
        <strain evidence="11 12">NRRL NRS-1438</strain>
    </source>
</reference>
<keyword evidence="6 9" id="KW-0808">Transferase</keyword>
<protein>
    <recommendedName>
        <fullName evidence="5 9">L-2,4-diaminobutyric acid acetyltransferase</fullName>
        <shortName evidence="9">DABA acetyltransferase</shortName>
        <ecNumber evidence="4 9">2.3.1.178</ecNumber>
    </recommendedName>
</protein>
<comment type="caution">
    <text evidence="11">The sequence shown here is derived from an EMBL/GenBank/DDBJ whole genome shotgun (WGS) entry which is preliminary data.</text>
</comment>
<evidence type="ECO:0000313" key="12">
    <source>
        <dbReference type="Proteomes" id="UP001207626"/>
    </source>
</evidence>
<comment type="pathway">
    <text evidence="2 9">Amine and polyamine biosynthesis; ectoine biosynthesis; L-ectoine from L-aspartate 4-semialdehyde: step 2/3.</text>
</comment>
<dbReference type="CDD" id="cd04301">
    <property type="entry name" value="NAT_SF"/>
    <property type="match status" value="1"/>
</dbReference>
<organism evidence="11 12">
    <name type="scientific">Paenibacillus apiarius</name>
    <dbReference type="NCBI Taxonomy" id="46240"/>
    <lineage>
        <taxon>Bacteria</taxon>
        <taxon>Bacillati</taxon>
        <taxon>Bacillota</taxon>
        <taxon>Bacilli</taxon>
        <taxon>Bacillales</taxon>
        <taxon>Paenibacillaceae</taxon>
        <taxon>Paenibacillus</taxon>
    </lineage>
</organism>
<evidence type="ECO:0000256" key="5">
    <source>
        <dbReference type="ARBA" id="ARBA00017935"/>
    </source>
</evidence>
<evidence type="ECO:0000256" key="3">
    <source>
        <dbReference type="ARBA" id="ARBA00010712"/>
    </source>
</evidence>
<dbReference type="SUPFAM" id="SSF55729">
    <property type="entry name" value="Acyl-CoA N-acyltransferases (Nat)"/>
    <property type="match status" value="1"/>
</dbReference>
<evidence type="ECO:0000259" key="10">
    <source>
        <dbReference type="PROSITE" id="PS51186"/>
    </source>
</evidence>
<accession>A0ABT4DSZ5</accession>
<dbReference type="PROSITE" id="PS51186">
    <property type="entry name" value="GNAT"/>
    <property type="match status" value="1"/>
</dbReference>
<evidence type="ECO:0000256" key="9">
    <source>
        <dbReference type="RuleBase" id="RU365045"/>
    </source>
</evidence>
<dbReference type="InterPro" id="IPR012772">
    <property type="entry name" value="Ectoine_EctA"/>
</dbReference>
<keyword evidence="12" id="KW-1185">Reference proteome</keyword>
<keyword evidence="7 9" id="KW-0012">Acyltransferase</keyword>
<dbReference type="InterPro" id="IPR016181">
    <property type="entry name" value="Acyl_CoA_acyltransferase"/>
</dbReference>
<dbReference type="InterPro" id="IPR000182">
    <property type="entry name" value="GNAT_dom"/>
</dbReference>
<dbReference type="Pfam" id="PF00583">
    <property type="entry name" value="Acetyltransf_1"/>
    <property type="match status" value="1"/>
</dbReference>
<gene>
    <name evidence="9 11" type="primary">ectA</name>
    <name evidence="11" type="ORF">M5X09_12425</name>
</gene>
<feature type="domain" description="N-acetyltransferase" evidence="10">
    <location>
        <begin position="11"/>
        <end position="163"/>
    </location>
</feature>
<evidence type="ECO:0000256" key="6">
    <source>
        <dbReference type="ARBA" id="ARBA00022679"/>
    </source>
</evidence>
<name>A0ABT4DSZ5_9BACL</name>
<dbReference type="EC" id="2.3.1.178" evidence="4 9"/>
<dbReference type="Proteomes" id="UP001207626">
    <property type="component" value="Unassembled WGS sequence"/>
</dbReference>
<evidence type="ECO:0000256" key="7">
    <source>
        <dbReference type="ARBA" id="ARBA00023315"/>
    </source>
</evidence>
<dbReference type="Gene3D" id="3.40.630.30">
    <property type="match status" value="1"/>
</dbReference>
<comment type="catalytic activity">
    <reaction evidence="8 9">
        <text>L-2,4-diaminobutanoate + acetyl-CoA = (2S)-4-acetamido-2-aminobutanoate + CoA + H(+)</text>
        <dbReference type="Rhea" id="RHEA:16901"/>
        <dbReference type="ChEBI" id="CHEBI:15378"/>
        <dbReference type="ChEBI" id="CHEBI:57287"/>
        <dbReference type="ChEBI" id="CHEBI:57288"/>
        <dbReference type="ChEBI" id="CHEBI:58761"/>
        <dbReference type="ChEBI" id="CHEBI:58929"/>
        <dbReference type="EC" id="2.3.1.178"/>
    </reaction>
</comment>
<dbReference type="GO" id="GO:0033816">
    <property type="term" value="F:diaminobutyrate acetyltransferase activity"/>
    <property type="evidence" value="ECO:0007669"/>
    <property type="project" value="UniProtKB-EC"/>
</dbReference>
<dbReference type="RefSeq" id="WP_087431919.1">
    <property type="nucleotide sequence ID" value="NZ_JAMDLV010000010.1"/>
</dbReference>